<dbReference type="RefSeq" id="XP_040761010.1">
    <property type="nucleotide sequence ID" value="XM_040914624.1"/>
</dbReference>
<dbReference type="InterPro" id="IPR016040">
    <property type="entry name" value="NAD(P)-bd_dom"/>
</dbReference>
<dbReference type="Pfam" id="PF13460">
    <property type="entry name" value="NAD_binding_10"/>
    <property type="match status" value="1"/>
</dbReference>
<dbReference type="PANTHER" id="PTHR48079:SF6">
    <property type="entry name" value="NAD(P)-BINDING DOMAIN-CONTAINING PROTEIN-RELATED"/>
    <property type="match status" value="1"/>
</dbReference>
<keyword evidence="3" id="KW-1185">Reference proteome</keyword>
<dbReference type="GeneID" id="63831651"/>
<name>A0A165CR23_9APHY</name>
<protein>
    <submittedName>
        <fullName evidence="2">NAD(P)-binding protein</fullName>
    </submittedName>
</protein>
<dbReference type="STRING" id="1314785.A0A165CR23"/>
<reference evidence="2 3" key="1">
    <citation type="journal article" date="2016" name="Mol. Biol. Evol.">
        <title>Comparative Genomics of Early-Diverging Mushroom-Forming Fungi Provides Insights into the Origins of Lignocellulose Decay Capabilities.</title>
        <authorList>
            <person name="Nagy L.G."/>
            <person name="Riley R."/>
            <person name="Tritt A."/>
            <person name="Adam C."/>
            <person name="Daum C."/>
            <person name="Floudas D."/>
            <person name="Sun H."/>
            <person name="Yadav J.S."/>
            <person name="Pangilinan J."/>
            <person name="Larsson K.H."/>
            <person name="Matsuura K."/>
            <person name="Barry K."/>
            <person name="Labutti K."/>
            <person name="Kuo R."/>
            <person name="Ohm R.A."/>
            <person name="Bhattacharya S.S."/>
            <person name="Shirouzu T."/>
            <person name="Yoshinaga Y."/>
            <person name="Martin F.M."/>
            <person name="Grigoriev I.V."/>
            <person name="Hibbett D.S."/>
        </authorList>
    </citation>
    <scope>NUCLEOTIDE SEQUENCE [LARGE SCALE GENOMIC DNA]</scope>
    <source>
        <strain evidence="2 3">93-53</strain>
    </source>
</reference>
<dbReference type="EMBL" id="KV427645">
    <property type="protein sequence ID" value="KZT03270.1"/>
    <property type="molecule type" value="Genomic_DNA"/>
</dbReference>
<dbReference type="OrthoDB" id="10262413at2759"/>
<dbReference type="GO" id="GO:0005737">
    <property type="term" value="C:cytoplasm"/>
    <property type="evidence" value="ECO:0007669"/>
    <property type="project" value="TreeGrafter"/>
</dbReference>
<dbReference type="GO" id="GO:0004029">
    <property type="term" value="F:aldehyde dehydrogenase (NAD+) activity"/>
    <property type="evidence" value="ECO:0007669"/>
    <property type="project" value="TreeGrafter"/>
</dbReference>
<dbReference type="InterPro" id="IPR036291">
    <property type="entry name" value="NAD(P)-bd_dom_sf"/>
</dbReference>
<dbReference type="Gene3D" id="3.40.50.720">
    <property type="entry name" value="NAD(P)-binding Rossmann-like Domain"/>
    <property type="match status" value="1"/>
</dbReference>
<dbReference type="FunCoup" id="A0A165CR23">
    <property type="interactions" value="19"/>
</dbReference>
<dbReference type="Proteomes" id="UP000076871">
    <property type="component" value="Unassembled WGS sequence"/>
</dbReference>
<feature type="domain" description="NAD(P)-binding" evidence="1">
    <location>
        <begin position="12"/>
        <end position="85"/>
    </location>
</feature>
<evidence type="ECO:0000313" key="3">
    <source>
        <dbReference type="Proteomes" id="UP000076871"/>
    </source>
</evidence>
<organism evidence="2 3">
    <name type="scientific">Laetiporus sulphureus 93-53</name>
    <dbReference type="NCBI Taxonomy" id="1314785"/>
    <lineage>
        <taxon>Eukaryota</taxon>
        <taxon>Fungi</taxon>
        <taxon>Dikarya</taxon>
        <taxon>Basidiomycota</taxon>
        <taxon>Agaricomycotina</taxon>
        <taxon>Agaricomycetes</taxon>
        <taxon>Polyporales</taxon>
        <taxon>Laetiporus</taxon>
    </lineage>
</organism>
<gene>
    <name evidence="2" type="ORF">LAESUDRAFT_814760</name>
</gene>
<dbReference type="SUPFAM" id="SSF51735">
    <property type="entry name" value="NAD(P)-binding Rossmann-fold domains"/>
    <property type="match status" value="1"/>
</dbReference>
<evidence type="ECO:0000313" key="2">
    <source>
        <dbReference type="EMBL" id="KZT03270.1"/>
    </source>
</evidence>
<dbReference type="InterPro" id="IPR051783">
    <property type="entry name" value="NAD(P)-dependent_oxidoreduct"/>
</dbReference>
<sequence length="346" mass="38174">MAASKTSIFLTGAAGYISGTVLAHLLRHPDVGTFDITALVRSPEKARKLEAFGVRSVVGSLDDFDKLEALSEQADVVFSCADSDYLPAMQAILRGLKKRHESLGDLPILIHTSGTGVLSEDTRGMYVADKVYSDLDVEQLKAIPETAIHRKVDLAVIAADQQEYARTHIVFPSQIHGVANHALVEAGISNPYSIAIPWMILAAIQRKQGGVVGLGKSVWPDVDIDDVADLYVVLFDAIRRDPEHVGHGWEGFYFAENGEYCWYDLTKAVVTALVELGAIENDEISSFTEEELPKYFRAEANGWLFGSTSRCRADRGRSIGWKPVKKTEDMYAGVKVEAEVLWRKKF</sequence>
<proteinExistence type="predicted"/>
<dbReference type="AlphaFoldDB" id="A0A165CR23"/>
<dbReference type="PANTHER" id="PTHR48079">
    <property type="entry name" value="PROTEIN YEEZ"/>
    <property type="match status" value="1"/>
</dbReference>
<evidence type="ECO:0000259" key="1">
    <source>
        <dbReference type="Pfam" id="PF13460"/>
    </source>
</evidence>
<accession>A0A165CR23</accession>
<dbReference type="InParanoid" id="A0A165CR23"/>